<dbReference type="EMBL" id="JBANFI010000001">
    <property type="protein sequence ID" value="MFK7159531.1"/>
    <property type="molecule type" value="Genomic_DNA"/>
</dbReference>
<evidence type="ECO:0000256" key="10">
    <source>
        <dbReference type="ARBA" id="ARBA00023012"/>
    </source>
</evidence>
<organism evidence="17 18">
    <name type="scientific">Marinospirillum alkalitolerans</name>
    <dbReference type="NCBI Taxonomy" id="3123374"/>
    <lineage>
        <taxon>Bacteria</taxon>
        <taxon>Pseudomonadati</taxon>
        <taxon>Pseudomonadota</taxon>
        <taxon>Gammaproteobacteria</taxon>
        <taxon>Oceanospirillales</taxon>
        <taxon>Oceanospirillaceae</taxon>
        <taxon>Marinospirillum</taxon>
    </lineage>
</organism>
<dbReference type="SUPFAM" id="SSF55874">
    <property type="entry name" value="ATPase domain of HSP90 chaperone/DNA topoisomerase II/histidine kinase"/>
    <property type="match status" value="1"/>
</dbReference>
<dbReference type="InterPro" id="IPR011006">
    <property type="entry name" value="CheY-like_superfamily"/>
</dbReference>
<protein>
    <recommendedName>
        <fullName evidence="3">histidine kinase</fullName>
        <ecNumber evidence="3">2.7.13.3</ecNumber>
    </recommendedName>
</protein>
<feature type="modified residue" description="4-aspartylphosphate" evidence="13">
    <location>
        <position position="276"/>
    </location>
</feature>
<dbReference type="InterPro" id="IPR008207">
    <property type="entry name" value="Sig_transdc_His_kin_Hpt_dom"/>
</dbReference>
<evidence type="ECO:0000256" key="8">
    <source>
        <dbReference type="ARBA" id="ARBA00022840"/>
    </source>
</evidence>
<evidence type="ECO:0000259" key="16">
    <source>
        <dbReference type="PROSITE" id="PS50894"/>
    </source>
</evidence>
<dbReference type="PANTHER" id="PTHR45339">
    <property type="entry name" value="HYBRID SIGNAL TRANSDUCTION HISTIDINE KINASE J"/>
    <property type="match status" value="1"/>
</dbReference>
<keyword evidence="10" id="KW-0902">Two-component regulatory system</keyword>
<dbReference type="Proteomes" id="UP001621714">
    <property type="component" value="Unassembled WGS sequence"/>
</dbReference>
<evidence type="ECO:0000313" key="18">
    <source>
        <dbReference type="Proteomes" id="UP001621714"/>
    </source>
</evidence>
<evidence type="ECO:0000256" key="11">
    <source>
        <dbReference type="ARBA" id="ARBA00023136"/>
    </source>
</evidence>
<evidence type="ECO:0000256" key="12">
    <source>
        <dbReference type="PROSITE-ProRule" id="PRU00110"/>
    </source>
</evidence>
<evidence type="ECO:0000256" key="6">
    <source>
        <dbReference type="ARBA" id="ARBA00022692"/>
    </source>
</evidence>
<feature type="domain" description="Histidine kinase" evidence="14">
    <location>
        <begin position="24"/>
        <end position="201"/>
    </location>
</feature>
<dbReference type="PANTHER" id="PTHR45339:SF1">
    <property type="entry name" value="HYBRID SIGNAL TRANSDUCTION HISTIDINE KINASE J"/>
    <property type="match status" value="1"/>
</dbReference>
<keyword evidence="9" id="KW-1133">Transmembrane helix</keyword>
<dbReference type="Gene3D" id="3.30.565.10">
    <property type="entry name" value="Histidine kinase-like ATPase, C-terminal domain"/>
    <property type="match status" value="1"/>
</dbReference>
<dbReference type="InterPro" id="IPR005467">
    <property type="entry name" value="His_kinase_dom"/>
</dbReference>
<proteinExistence type="predicted"/>
<evidence type="ECO:0000259" key="15">
    <source>
        <dbReference type="PROSITE" id="PS50110"/>
    </source>
</evidence>
<dbReference type="CDD" id="cd17546">
    <property type="entry name" value="REC_hyHK_CKI1_RcsC-like"/>
    <property type="match status" value="1"/>
</dbReference>
<keyword evidence="7" id="KW-0547">Nucleotide-binding</keyword>
<evidence type="ECO:0000259" key="14">
    <source>
        <dbReference type="PROSITE" id="PS50109"/>
    </source>
</evidence>
<dbReference type="EC" id="2.7.13.3" evidence="3"/>
<keyword evidence="5 13" id="KW-0597">Phosphoprotein</keyword>
<dbReference type="Pfam" id="PF01627">
    <property type="entry name" value="Hpt"/>
    <property type="match status" value="1"/>
</dbReference>
<dbReference type="SUPFAM" id="SSF52172">
    <property type="entry name" value="CheY-like"/>
    <property type="match status" value="1"/>
</dbReference>
<name>A0ABW8PU49_9GAMM</name>
<dbReference type="PROSITE" id="PS50109">
    <property type="entry name" value="HIS_KIN"/>
    <property type="match status" value="1"/>
</dbReference>
<gene>
    <name evidence="17" type="ORF">V6U78_00580</name>
</gene>
<dbReference type="Gene3D" id="1.20.120.160">
    <property type="entry name" value="HPT domain"/>
    <property type="match status" value="1"/>
</dbReference>
<feature type="modified residue" description="Phosphohistidine" evidence="12">
    <location>
        <position position="427"/>
    </location>
</feature>
<evidence type="ECO:0000256" key="5">
    <source>
        <dbReference type="ARBA" id="ARBA00022553"/>
    </source>
</evidence>
<dbReference type="InterPro" id="IPR001789">
    <property type="entry name" value="Sig_transdc_resp-reg_receiver"/>
</dbReference>
<dbReference type="InterPro" id="IPR003594">
    <property type="entry name" value="HATPase_dom"/>
</dbReference>
<dbReference type="SUPFAM" id="SSF47226">
    <property type="entry name" value="Histidine-containing phosphotransfer domain, HPT domain"/>
    <property type="match status" value="1"/>
</dbReference>
<evidence type="ECO:0000256" key="3">
    <source>
        <dbReference type="ARBA" id="ARBA00012438"/>
    </source>
</evidence>
<dbReference type="PROSITE" id="PS50894">
    <property type="entry name" value="HPT"/>
    <property type="match status" value="1"/>
</dbReference>
<dbReference type="Gene3D" id="3.40.50.2300">
    <property type="match status" value="1"/>
</dbReference>
<dbReference type="InterPro" id="IPR036890">
    <property type="entry name" value="HATPase_C_sf"/>
</dbReference>
<dbReference type="SMART" id="SM00448">
    <property type="entry name" value="REC"/>
    <property type="match status" value="1"/>
</dbReference>
<dbReference type="RefSeq" id="WP_405336013.1">
    <property type="nucleotide sequence ID" value="NZ_JBANFI010000001.1"/>
</dbReference>
<evidence type="ECO:0000313" key="17">
    <source>
        <dbReference type="EMBL" id="MFK7159531.1"/>
    </source>
</evidence>
<comment type="caution">
    <text evidence="17">The sequence shown here is derived from an EMBL/GenBank/DDBJ whole genome shotgun (WGS) entry which is preliminary data.</text>
</comment>
<comment type="subcellular location">
    <subcellularLocation>
        <location evidence="2">Cell membrane</location>
        <topology evidence="2">Multi-pass membrane protein</topology>
    </subcellularLocation>
</comment>
<dbReference type="SMART" id="SM00387">
    <property type="entry name" value="HATPase_c"/>
    <property type="match status" value="1"/>
</dbReference>
<keyword evidence="18" id="KW-1185">Reference proteome</keyword>
<dbReference type="PROSITE" id="PS50110">
    <property type="entry name" value="RESPONSE_REGULATORY"/>
    <property type="match status" value="1"/>
</dbReference>
<dbReference type="Pfam" id="PF00072">
    <property type="entry name" value="Response_reg"/>
    <property type="match status" value="1"/>
</dbReference>
<dbReference type="Pfam" id="PF02518">
    <property type="entry name" value="HATPase_c"/>
    <property type="match status" value="1"/>
</dbReference>
<accession>A0ABW8PU49</accession>
<feature type="domain" description="Response regulatory" evidence="15">
    <location>
        <begin position="227"/>
        <end position="341"/>
    </location>
</feature>
<dbReference type="InterPro" id="IPR004358">
    <property type="entry name" value="Sig_transdc_His_kin-like_C"/>
</dbReference>
<dbReference type="Gene3D" id="1.10.287.130">
    <property type="match status" value="1"/>
</dbReference>
<evidence type="ECO:0000256" key="9">
    <source>
        <dbReference type="ARBA" id="ARBA00022989"/>
    </source>
</evidence>
<keyword evidence="4" id="KW-1003">Cell membrane</keyword>
<keyword evidence="11" id="KW-0472">Membrane</keyword>
<keyword evidence="8" id="KW-0067">ATP-binding</keyword>
<keyword evidence="6" id="KW-0812">Transmembrane</keyword>
<dbReference type="CDD" id="cd16922">
    <property type="entry name" value="HATPase_EvgS-ArcB-TorS-like"/>
    <property type="match status" value="1"/>
</dbReference>
<feature type="domain" description="HPt" evidence="16">
    <location>
        <begin position="384"/>
        <end position="480"/>
    </location>
</feature>
<dbReference type="PRINTS" id="PR00344">
    <property type="entry name" value="BCTRLSENSOR"/>
</dbReference>
<dbReference type="InterPro" id="IPR036641">
    <property type="entry name" value="HPT_dom_sf"/>
</dbReference>
<evidence type="ECO:0000256" key="13">
    <source>
        <dbReference type="PROSITE-ProRule" id="PRU00169"/>
    </source>
</evidence>
<sequence length="571" mass="62631">MQDVGLLHDRLQKIHHSGRLLLGILNDILDFSKIEAGKLAIHPQPFLLQTLFDQLLDLLHQLAAQKGLALHLDLAPDLAQAYRGDLSRLRQVLTNLLGNAIKFTDQGEVHLAVHLARCVKNQAWLTFAVRDTGLGMTPEQQERLFQAFTQADTSISRQYGGTGLGLAISQRLVQAMGGEAIQVQSALGEGACFYFTLPLTQCSAEEEQALLQSQEPGPEQLPRLCGHILLVEDNLINQEVACHQLQQLGLDVTLAENGAEALKALHEAEFDLVLMDIQMPVMDGYQATQAIRAQGRTLPIIALTAAAMIEDRQQALDAGMDGHLSKPLAIEELQPLLARWLPCSESMPSQGISPVALPEEAAQTALPDPVYVDHQAGLRQLQGDFALYHRLLSRFLVQLEQDTADLPQNLAQLATPLDFEQAQQRLHALKGVAGNLALKHLAEQAGVLDQELRARQAPSAQAIQAFHASCEKTRAQLASWLAQSDTQVAELPVVQPTLQQALVQLEQAITHNEFIDLAPLQALARQLSGQSLAEWEAVCDALDHFEFEQAAVHFALLRQFLAASQHAPPRR</sequence>
<evidence type="ECO:0000256" key="4">
    <source>
        <dbReference type="ARBA" id="ARBA00022475"/>
    </source>
</evidence>
<comment type="catalytic activity">
    <reaction evidence="1">
        <text>ATP + protein L-histidine = ADP + protein N-phospho-L-histidine.</text>
        <dbReference type="EC" id="2.7.13.3"/>
    </reaction>
</comment>
<reference evidence="17 18" key="1">
    <citation type="submission" date="2024-02" db="EMBL/GenBank/DDBJ databases">
        <title>Marinospirillum sp. MEB 164 isolated from Lonar lake sediment.</title>
        <authorList>
            <person name="Joshi A."/>
            <person name="Thite S."/>
        </authorList>
    </citation>
    <scope>NUCLEOTIDE SEQUENCE [LARGE SCALE GENOMIC DNA]</scope>
    <source>
        <strain evidence="17 18">MEB164</strain>
    </source>
</reference>
<evidence type="ECO:0000256" key="2">
    <source>
        <dbReference type="ARBA" id="ARBA00004651"/>
    </source>
</evidence>
<evidence type="ECO:0000256" key="7">
    <source>
        <dbReference type="ARBA" id="ARBA00022741"/>
    </source>
</evidence>
<evidence type="ECO:0000256" key="1">
    <source>
        <dbReference type="ARBA" id="ARBA00000085"/>
    </source>
</evidence>